<dbReference type="PATRIC" id="fig|1502723.3.peg.2220"/>
<feature type="domain" description="ABM" evidence="2">
    <location>
        <begin position="76"/>
        <end position="129"/>
    </location>
</feature>
<keyword evidence="4" id="KW-1185">Reference proteome</keyword>
<dbReference type="SUPFAM" id="SSF54909">
    <property type="entry name" value="Dimeric alpha+beta barrel"/>
    <property type="match status" value="1"/>
</dbReference>
<keyword evidence="3" id="KW-0560">Oxidoreductase</keyword>
<dbReference type="Gene3D" id="3.30.70.100">
    <property type="match status" value="1"/>
</dbReference>
<keyword evidence="3" id="KW-0503">Monooxygenase</keyword>
<sequence>MPTISWTTPPGRKAGAAEPAGTGAEVGAIEVGAIEVGAIEVGAIEDGAIEDGAIEVMASRFVLTSARHSVTMLRSALAVRRALLAAPGALGVSLVARPLRREYLTLSAWTDRAALDAFVGDPHHREAMRRLGPAMAQSRFVFWHPPAGAGAPTWAQAHEHLAAPAD</sequence>
<protein>
    <submittedName>
        <fullName evidence="3">Antibiotic biosynthesis monooxygenase</fullName>
    </submittedName>
</protein>
<evidence type="ECO:0000313" key="3">
    <source>
        <dbReference type="EMBL" id="KJE25004.1"/>
    </source>
</evidence>
<dbReference type="OrthoDB" id="3214999at2"/>
<gene>
    <name evidence="3" type="ORF">FF36_00616</name>
</gene>
<proteinExistence type="predicted"/>
<reference evidence="3 4" key="2">
    <citation type="journal article" date="2016" name="Genome Announc.">
        <title>Permanent Draft Genome Sequences for Two Variants of Frankia sp. Strain CpI1, the First Frankia Strain Isolated from Root Nodules of Comptonia peregrina.</title>
        <authorList>
            <person name="Oshone R."/>
            <person name="Hurst S.G.IV."/>
            <person name="Abebe-Akele F."/>
            <person name="Simpson S."/>
            <person name="Morris K."/>
            <person name="Thomas W.K."/>
            <person name="Tisa L.S."/>
        </authorList>
    </citation>
    <scope>NUCLEOTIDE SEQUENCE [LARGE SCALE GENOMIC DNA]</scope>
    <source>
        <strain evidence="4">CpI1-S</strain>
    </source>
</reference>
<accession>A0A0D8BLY8</accession>
<dbReference type="InterPro" id="IPR007138">
    <property type="entry name" value="ABM_dom"/>
</dbReference>
<name>A0A0D8BLY8_9ACTN</name>
<evidence type="ECO:0000259" key="2">
    <source>
        <dbReference type="Pfam" id="PF03992"/>
    </source>
</evidence>
<comment type="caution">
    <text evidence="3">The sequence shown here is derived from an EMBL/GenBank/DDBJ whole genome shotgun (WGS) entry which is preliminary data.</text>
</comment>
<dbReference type="Pfam" id="PF03992">
    <property type="entry name" value="ABM"/>
    <property type="match status" value="1"/>
</dbReference>
<evidence type="ECO:0000256" key="1">
    <source>
        <dbReference type="SAM" id="MobiDB-lite"/>
    </source>
</evidence>
<feature type="region of interest" description="Disordered" evidence="1">
    <location>
        <begin position="1"/>
        <end position="20"/>
    </location>
</feature>
<dbReference type="Proteomes" id="UP000032545">
    <property type="component" value="Unassembled WGS sequence"/>
</dbReference>
<dbReference type="InterPro" id="IPR011008">
    <property type="entry name" value="Dimeric_a/b-barrel"/>
</dbReference>
<dbReference type="AlphaFoldDB" id="A0A0D8BLY8"/>
<evidence type="ECO:0000313" key="4">
    <source>
        <dbReference type="Proteomes" id="UP000032545"/>
    </source>
</evidence>
<dbReference type="GO" id="GO:0004497">
    <property type="term" value="F:monooxygenase activity"/>
    <property type="evidence" value="ECO:0007669"/>
    <property type="project" value="UniProtKB-KW"/>
</dbReference>
<reference evidence="4" key="1">
    <citation type="submission" date="2015-02" db="EMBL/GenBank/DDBJ databases">
        <title>Draft Genome of Frankia sp. CpI1-S.</title>
        <authorList>
            <person name="Oshone R.T."/>
            <person name="Ngom M."/>
            <person name="Ghodhbane-Gtari F."/>
            <person name="Gtari M."/>
            <person name="Morris K."/>
            <person name="Thomas K."/>
            <person name="Sen A."/>
            <person name="Tisa L.S."/>
        </authorList>
    </citation>
    <scope>NUCLEOTIDE SEQUENCE [LARGE SCALE GENOMIC DNA]</scope>
    <source>
        <strain evidence="4">CpI1-S</strain>
    </source>
</reference>
<dbReference type="EMBL" id="JYFN01000003">
    <property type="protein sequence ID" value="KJE25004.1"/>
    <property type="molecule type" value="Genomic_DNA"/>
</dbReference>
<organism evidence="3 4">
    <name type="scientific">Frankia torreyi</name>
    <dbReference type="NCBI Taxonomy" id="1856"/>
    <lineage>
        <taxon>Bacteria</taxon>
        <taxon>Bacillati</taxon>
        <taxon>Actinomycetota</taxon>
        <taxon>Actinomycetes</taxon>
        <taxon>Frankiales</taxon>
        <taxon>Frankiaceae</taxon>
        <taxon>Frankia</taxon>
    </lineage>
</organism>